<keyword evidence="2" id="KW-1185">Reference proteome</keyword>
<reference evidence="1" key="1">
    <citation type="submission" date="2022-08" db="EMBL/GenBank/DDBJ databases">
        <title>Genome Sequence of Fusarium decemcellulare.</title>
        <authorList>
            <person name="Buettner E."/>
        </authorList>
    </citation>
    <scope>NUCLEOTIDE SEQUENCE</scope>
    <source>
        <strain evidence="1">Babe19</strain>
    </source>
</reference>
<name>A0ACC1SSW2_9HYPO</name>
<organism evidence="1 2">
    <name type="scientific">Fusarium decemcellulare</name>
    <dbReference type="NCBI Taxonomy" id="57161"/>
    <lineage>
        <taxon>Eukaryota</taxon>
        <taxon>Fungi</taxon>
        <taxon>Dikarya</taxon>
        <taxon>Ascomycota</taxon>
        <taxon>Pezizomycotina</taxon>
        <taxon>Sordariomycetes</taxon>
        <taxon>Hypocreomycetidae</taxon>
        <taxon>Hypocreales</taxon>
        <taxon>Nectriaceae</taxon>
        <taxon>Fusarium</taxon>
        <taxon>Fusarium decemcellulare species complex</taxon>
    </lineage>
</organism>
<dbReference type="Proteomes" id="UP001148629">
    <property type="component" value="Unassembled WGS sequence"/>
</dbReference>
<sequence>MGSIEHNLDPVPMKLVSEVREELLKLASRAPSLLDYQQPPSLQSPITTQNTDDKITQFRVKAIPGRRSRPLEDVVADAEEIFTARTQVNHPRFLSFIPAVPSPVSWLGGAINDAYNVFCSTWAASPGVNAVEVSLCAWLAAQTGLPSSAGGVFTSGGSMANLTALVMARDLKLGHDSATRARGVVYISDQTHFCIKKGLNILGFSPEQIRVLPSDTMGRMEVAELKEAIKNDIQDQKLPFLVVATCGTTNSGSVDLLGEIADVAEKYGIWMHVDGAYGASVALCQPRRHLVAGLARADSLAWDAHKWLFQTYGCGIVLARDKSHLKATFTTTADYIRDLDIQDERPNLLDYSMELTRPARHMKLWFTLQTLGLDTLSSMIDKGFVASELFEQELRKMPKWEIMSPASLAILTFRYHPDGRSRDDLDRLNESISSELLKNNVAFIATTKLGEAVCLRACMINNMITDRDIREVCIALHETAELLSSKLQ</sequence>
<dbReference type="EMBL" id="JANRMS010000148">
    <property type="protein sequence ID" value="KAJ3545520.1"/>
    <property type="molecule type" value="Genomic_DNA"/>
</dbReference>
<proteinExistence type="predicted"/>
<gene>
    <name evidence="1" type="ORF">NM208_g2475</name>
</gene>
<evidence type="ECO:0000313" key="2">
    <source>
        <dbReference type="Proteomes" id="UP001148629"/>
    </source>
</evidence>
<evidence type="ECO:0000313" key="1">
    <source>
        <dbReference type="EMBL" id="KAJ3545520.1"/>
    </source>
</evidence>
<comment type="caution">
    <text evidence="1">The sequence shown here is derived from an EMBL/GenBank/DDBJ whole genome shotgun (WGS) entry which is preliminary data.</text>
</comment>
<accession>A0ACC1SSW2</accession>
<protein>
    <submittedName>
        <fullName evidence="1">Uncharacterized protein</fullName>
    </submittedName>
</protein>